<feature type="coiled-coil region" evidence="1">
    <location>
        <begin position="300"/>
        <end position="348"/>
    </location>
</feature>
<keyword evidence="4" id="KW-1185">Reference proteome</keyword>
<evidence type="ECO:0000313" key="4">
    <source>
        <dbReference type="Proteomes" id="UP000761264"/>
    </source>
</evidence>
<dbReference type="Gene3D" id="3.40.50.300">
    <property type="entry name" value="P-loop containing nucleotide triphosphate hydrolases"/>
    <property type="match status" value="1"/>
</dbReference>
<feature type="compositionally biased region" description="Basic and acidic residues" evidence="2">
    <location>
        <begin position="825"/>
        <end position="838"/>
    </location>
</feature>
<dbReference type="EMBL" id="JAAQPH010000017">
    <property type="protein sequence ID" value="NIA70986.1"/>
    <property type="molecule type" value="Genomic_DNA"/>
</dbReference>
<organism evidence="3 4">
    <name type="scientific">Pelagibius litoralis</name>
    <dbReference type="NCBI Taxonomy" id="374515"/>
    <lineage>
        <taxon>Bacteria</taxon>
        <taxon>Pseudomonadati</taxon>
        <taxon>Pseudomonadota</taxon>
        <taxon>Alphaproteobacteria</taxon>
        <taxon>Rhodospirillales</taxon>
        <taxon>Rhodovibrionaceae</taxon>
        <taxon>Pelagibius</taxon>
    </lineage>
</organism>
<evidence type="ECO:0000256" key="2">
    <source>
        <dbReference type="SAM" id="MobiDB-lite"/>
    </source>
</evidence>
<name>A0A967F100_9PROT</name>
<accession>A0A967F100</accession>
<dbReference type="AlphaFoldDB" id="A0A967F100"/>
<dbReference type="Pfam" id="PF13558">
    <property type="entry name" value="SbcC_Walker_B"/>
    <property type="match status" value="1"/>
</dbReference>
<evidence type="ECO:0000256" key="1">
    <source>
        <dbReference type="SAM" id="Coils"/>
    </source>
</evidence>
<feature type="region of interest" description="Disordered" evidence="2">
    <location>
        <begin position="815"/>
        <end position="838"/>
    </location>
</feature>
<dbReference type="PANTHER" id="PTHR32182:SF0">
    <property type="entry name" value="DNA REPLICATION AND REPAIR PROTEIN RECF"/>
    <property type="match status" value="1"/>
</dbReference>
<keyword evidence="1" id="KW-0175">Coiled coil</keyword>
<reference evidence="3" key="1">
    <citation type="submission" date="2020-03" db="EMBL/GenBank/DDBJ databases">
        <title>Genome of Pelagibius litoralis DSM 21314T.</title>
        <authorList>
            <person name="Wang G."/>
        </authorList>
    </citation>
    <scope>NUCLEOTIDE SEQUENCE</scope>
    <source>
        <strain evidence="3">DSM 21314</strain>
    </source>
</reference>
<dbReference type="Pfam" id="PF13555">
    <property type="entry name" value="AAA_29"/>
    <property type="match status" value="1"/>
</dbReference>
<dbReference type="Proteomes" id="UP000761264">
    <property type="component" value="Unassembled WGS sequence"/>
</dbReference>
<dbReference type="GO" id="GO:0000731">
    <property type="term" value="P:DNA synthesis involved in DNA repair"/>
    <property type="evidence" value="ECO:0007669"/>
    <property type="project" value="TreeGrafter"/>
</dbReference>
<dbReference type="PANTHER" id="PTHR32182">
    <property type="entry name" value="DNA REPLICATION AND REPAIR PROTEIN RECF"/>
    <property type="match status" value="1"/>
</dbReference>
<evidence type="ECO:0008006" key="5">
    <source>
        <dbReference type="Google" id="ProtNLM"/>
    </source>
</evidence>
<protein>
    <recommendedName>
        <fullName evidence="5">P-loop containing region of AAA domain-containing protein</fullName>
    </recommendedName>
</protein>
<sequence>MELRRITMVNWHIFDVEDIEVRGNAGILGENTSGKSTVLDMIQAVMTGASRSFMRLNAVAGDGKKVRGGKSKRSVHAYCLGTLGEHHRKRKESVTYLALGFESPDPDTPPVTIGLALEARENDPPEQILGRFVAVGALLASEDFVEPHEEGFIPSQWGDARAGIEAKVGRGRFHDHHDSAMNYVREYMRHILPGTPADEKHARSLLKAIVNSATLDQGYSATGFVRQFILEENNIEIGGLRESIRTYRDIDKTIKGLRRKLDTLYALKGCVDSYVENLDKEALESWVSVRGRYLSALAENRAHRRTIAEAEEAKVRKQAEAEGLQAGIDALQEEIDQVRHDLIVQQERSGRRNAELELGSVSKDAEVALRTVRRLRQGAAVLRSLFPTLSEHGVTCSDRVGEFLGLAASDALPSAEELAAREEEFIAEADGLAERLAVLREDVSARAGLLREEVAGLRESLERDGGHGQAAYLERDTTALIDRLRAAGMRPRPLCDLIEVNDPEWTVAAEGLLGRDREAILVDRKDILEATAIFKKGRRDFRRASLVSLNKIEPFLDGAPEPGTFPTLFDTDDPDAMAFLMRRHKNVRLAYTEHEFNLPGRAIMTDGFYDDGLIRRHRALDPNDRKIGRKAQQDTVAWKRRSLAEKAEEAEDLRKLEGFLSACIKTVRNLAGQGEDGESGRTLSAAIRQLSGLDLERQRLRDVIDAIDAEGDAGLSELKASLEADKKAKDDKLAAVNQSVTKHDHHIFAARSHLDQGEQVIGSNHSVRLARRLYAAQRRQQDLHKAVPLYQERFLRRRAAPEDVSVTDRLHVQAEAHGRVASQAEADRKTAERGRGEAETNVRLALKDYATDFGESTPGAEARIFDEVRPWVEATIENIEGNALRRYENEAQAAADKATRLFRGEFVNELSSRMEKMGRELSDLNDSLKEHPLHNEYYSFKSAKDASFDAVLRVVEIAQHSDEALDALFKSDVAPDSPYLEEIKEVERILQDDEVDFERFEDYRNYYTFELYMEDKDTGRRTKWEDRRGTGSGAEQQAPLYVAIGASLASVYDSAGRKYEERNGISIALFDEAFSTMDENNKRALMTFYEDLGLQVFIAAPMMNKADLVGYMETMVDIDRIEDDHAQASVAYHKRRAREAVVAMNPQRLSREEIAARMVEAAAD</sequence>
<dbReference type="RefSeq" id="WP_167228136.1">
    <property type="nucleotide sequence ID" value="NZ_JAAQPH010000017.1"/>
</dbReference>
<dbReference type="GO" id="GO:0006302">
    <property type="term" value="P:double-strand break repair"/>
    <property type="evidence" value="ECO:0007669"/>
    <property type="project" value="TreeGrafter"/>
</dbReference>
<proteinExistence type="predicted"/>
<dbReference type="SUPFAM" id="SSF52540">
    <property type="entry name" value="P-loop containing nucleoside triphosphate hydrolases"/>
    <property type="match status" value="1"/>
</dbReference>
<gene>
    <name evidence="3" type="ORF">HBA54_20510</name>
</gene>
<dbReference type="InterPro" id="IPR027417">
    <property type="entry name" value="P-loop_NTPase"/>
</dbReference>
<evidence type="ECO:0000313" key="3">
    <source>
        <dbReference type="EMBL" id="NIA70986.1"/>
    </source>
</evidence>
<comment type="caution">
    <text evidence="3">The sequence shown here is derived from an EMBL/GenBank/DDBJ whole genome shotgun (WGS) entry which is preliminary data.</text>
</comment>